<dbReference type="Proteomes" id="UP001343698">
    <property type="component" value="Unassembled WGS sequence"/>
</dbReference>
<feature type="domain" description="Esterase Ig-like N-terminal" evidence="3">
    <location>
        <begin position="52"/>
        <end position="174"/>
    </location>
</feature>
<dbReference type="Gene3D" id="3.40.50.1820">
    <property type="entry name" value="alpha/beta hydrolase"/>
    <property type="match status" value="1"/>
</dbReference>
<dbReference type="Pfam" id="PF18435">
    <property type="entry name" value="EstA_Ig_like"/>
    <property type="match status" value="1"/>
</dbReference>
<keyword evidence="1" id="KW-0732">Signal</keyword>
<dbReference type="PANTHER" id="PTHR43037">
    <property type="entry name" value="UNNAMED PRODUCT-RELATED"/>
    <property type="match status" value="1"/>
</dbReference>
<evidence type="ECO:0000256" key="1">
    <source>
        <dbReference type="ARBA" id="ARBA00022729"/>
    </source>
</evidence>
<comment type="caution">
    <text evidence="4">The sequence shown here is derived from an EMBL/GenBank/DDBJ whole genome shotgun (WGS) entry which is preliminary data.</text>
</comment>
<dbReference type="InterPro" id="IPR001375">
    <property type="entry name" value="Peptidase_S9_cat"/>
</dbReference>
<keyword evidence="5" id="KW-1185">Reference proteome</keyword>
<dbReference type="RefSeq" id="WP_272637000.1">
    <property type="nucleotide sequence ID" value="NZ_JBNZAW010000004.1"/>
</dbReference>
<evidence type="ECO:0000313" key="4">
    <source>
        <dbReference type="EMBL" id="MEE1972571.1"/>
    </source>
</evidence>
<evidence type="ECO:0000259" key="3">
    <source>
        <dbReference type="Pfam" id="PF18435"/>
    </source>
</evidence>
<dbReference type="SUPFAM" id="SSF53474">
    <property type="entry name" value="alpha/beta-Hydrolases"/>
    <property type="match status" value="1"/>
</dbReference>
<dbReference type="Gene3D" id="2.60.40.2180">
    <property type="match status" value="1"/>
</dbReference>
<dbReference type="EMBL" id="JAZDDF010000003">
    <property type="protein sequence ID" value="MEE1972571.1"/>
    <property type="molecule type" value="Genomic_DNA"/>
</dbReference>
<accession>A0ABU7IJ05</accession>
<evidence type="ECO:0000313" key="5">
    <source>
        <dbReference type="Proteomes" id="UP001343698"/>
    </source>
</evidence>
<organism evidence="4 5">
    <name type="scientific">Maribacter flavus</name>
    <dbReference type="NCBI Taxonomy" id="1658664"/>
    <lineage>
        <taxon>Bacteria</taxon>
        <taxon>Pseudomonadati</taxon>
        <taxon>Bacteroidota</taxon>
        <taxon>Flavobacteriia</taxon>
        <taxon>Flavobacteriales</taxon>
        <taxon>Flavobacteriaceae</taxon>
        <taxon>Maribacter</taxon>
    </lineage>
</organism>
<proteinExistence type="predicted"/>
<dbReference type="PANTHER" id="PTHR43037:SF1">
    <property type="entry name" value="BLL1128 PROTEIN"/>
    <property type="match status" value="1"/>
</dbReference>
<reference evidence="4 5" key="1">
    <citation type="submission" date="2024-01" db="EMBL/GenBank/DDBJ databases">
        <title>Maribacter spp. originated from different algae showed divergent polysaccharides utilization ability.</title>
        <authorList>
            <person name="Wang H."/>
            <person name="Wu Y."/>
        </authorList>
    </citation>
    <scope>NUCLEOTIDE SEQUENCE [LARGE SCALE GENOMIC DNA]</scope>
    <source>
        <strain evidence="4 5">KPT27_14</strain>
    </source>
</reference>
<feature type="domain" description="Peptidase S9 prolyl oligopeptidase catalytic" evidence="2">
    <location>
        <begin position="291"/>
        <end position="333"/>
    </location>
</feature>
<dbReference type="InterPro" id="IPR050955">
    <property type="entry name" value="Plant_Biomass_Hydrol_Est"/>
</dbReference>
<dbReference type="InterPro" id="IPR029058">
    <property type="entry name" value="AB_hydrolase_fold"/>
</dbReference>
<dbReference type="Pfam" id="PF00326">
    <property type="entry name" value="Peptidase_S9"/>
    <property type="match status" value="1"/>
</dbReference>
<evidence type="ECO:0000259" key="2">
    <source>
        <dbReference type="Pfam" id="PF00326"/>
    </source>
</evidence>
<sequence length="450" mass="50308">MYSWGGFCEIKEIVYFQSLNRLKMKRIHQILLAFLIFPFVTLTAQSDGQGTYTLLIDAYDWGPAVNKIIVPKVESETPAVFGDYEVKVVRSKENVEMREGEAQGTRNVLYAYPSNADGDRSETGEFTTLVLMVAPNDPLSSPIKYYRGPNGRASNQWIDYELTVTHVPTGTTWDKEGKRMIPDLDIFDLTGTFSHKDIDLTYGSFKPKGSGSLPLIIWLHGGGEGGTDPGIPLIANKAVNYSSAEIQEIFKGAYVLAPQTPTFWMQSESGEYTRGNTNDIYNETLMALIKDYVSKNPGIDTDRIYIGGCSNGGYMSLKLLLNHPDYFAAGYISALAYHNEFISEAQLNSIKNIPIWFVHSKDDTTTVPEKTVVPLYERLVAAGAPNVHLSLYDHVTDLNGMYGGKAYHFPGHWSWIYSHANDADFDYDGNPVLIDSKPVTIMEWLAQQHK</sequence>
<dbReference type="InterPro" id="IPR041172">
    <property type="entry name" value="EstA_Ig-like_N"/>
</dbReference>
<name>A0ABU7IJ05_9FLAO</name>
<gene>
    <name evidence="4" type="ORF">V1H85_08960</name>
</gene>
<protein>
    <submittedName>
        <fullName evidence="4">Prolyl oligopeptidase family serine peptidase</fullName>
    </submittedName>
</protein>